<dbReference type="GO" id="GO:0004089">
    <property type="term" value="F:carbonate dehydratase activity"/>
    <property type="evidence" value="ECO:0007669"/>
    <property type="project" value="UniProtKB-UniRule"/>
</dbReference>
<dbReference type="CDD" id="cd00883">
    <property type="entry name" value="beta_CA_cladeA"/>
    <property type="match status" value="1"/>
</dbReference>
<keyword evidence="5 9" id="KW-0862">Zinc</keyword>
<keyword evidence="6 10" id="KW-0456">Lyase</keyword>
<comment type="caution">
    <text evidence="11">The sequence shown here is derived from an EMBL/GenBank/DDBJ whole genome shotgun (WGS) entry which is preliminary data.</text>
</comment>
<evidence type="ECO:0000256" key="6">
    <source>
        <dbReference type="ARBA" id="ARBA00023239"/>
    </source>
</evidence>
<feature type="binding site" evidence="9">
    <location>
        <position position="80"/>
    </location>
    <ligand>
        <name>Zn(2+)</name>
        <dbReference type="ChEBI" id="CHEBI:29105"/>
    </ligand>
</feature>
<accession>A0AAW2ZFI9</accession>
<keyword evidence="4 9" id="KW-0479">Metal-binding</keyword>
<evidence type="ECO:0000313" key="11">
    <source>
        <dbReference type="EMBL" id="KAL0488128.1"/>
    </source>
</evidence>
<dbReference type="Proteomes" id="UP001431209">
    <property type="component" value="Unassembled WGS sequence"/>
</dbReference>
<proteinExistence type="inferred from homology"/>
<evidence type="ECO:0000256" key="4">
    <source>
        <dbReference type="ARBA" id="ARBA00022723"/>
    </source>
</evidence>
<dbReference type="PROSITE" id="PS00704">
    <property type="entry name" value="PROK_CO2_ANHYDRASE_1"/>
    <property type="match status" value="1"/>
</dbReference>
<comment type="similarity">
    <text evidence="1 10">Belongs to the beta-class carbonic anhydrase family.</text>
</comment>
<dbReference type="PANTHER" id="PTHR11002">
    <property type="entry name" value="CARBONIC ANHYDRASE"/>
    <property type="match status" value="1"/>
</dbReference>
<dbReference type="InterPro" id="IPR036874">
    <property type="entry name" value="Carbonic_anhydrase_sf"/>
</dbReference>
<dbReference type="GO" id="GO:0015976">
    <property type="term" value="P:carbon utilization"/>
    <property type="evidence" value="ECO:0007669"/>
    <property type="project" value="InterPro"/>
</dbReference>
<name>A0AAW2ZFI9_9EUKA</name>
<comment type="cofactor">
    <cofactor evidence="9">
        <name>Zn(2+)</name>
        <dbReference type="ChEBI" id="CHEBI:29105"/>
    </cofactor>
    <text evidence="9">Binds 1 zinc ion per subunit.</text>
</comment>
<dbReference type="Pfam" id="PF00484">
    <property type="entry name" value="Pro_CA"/>
    <property type="match status" value="1"/>
</dbReference>
<dbReference type="InterPro" id="IPR015892">
    <property type="entry name" value="Carbonic_anhydrase_CS"/>
</dbReference>
<evidence type="ECO:0000313" key="12">
    <source>
        <dbReference type="Proteomes" id="UP001431209"/>
    </source>
</evidence>
<comment type="function">
    <text evidence="10">Reversible hydration of carbon dioxide.</text>
</comment>
<reference evidence="11 12" key="1">
    <citation type="submission" date="2024-03" db="EMBL/GenBank/DDBJ databases">
        <title>The Acrasis kona genome and developmental transcriptomes reveal deep origins of eukaryotic multicellular pathways.</title>
        <authorList>
            <person name="Sheikh S."/>
            <person name="Fu C.-J."/>
            <person name="Brown M.W."/>
            <person name="Baldauf S.L."/>
        </authorList>
    </citation>
    <scope>NUCLEOTIDE SEQUENCE [LARGE SCALE GENOMIC DNA]</scope>
    <source>
        <strain evidence="11 12">ATCC MYA-3509</strain>
    </source>
</reference>
<dbReference type="SMART" id="SM00947">
    <property type="entry name" value="Pro_CA"/>
    <property type="match status" value="1"/>
</dbReference>
<organism evidence="11 12">
    <name type="scientific">Acrasis kona</name>
    <dbReference type="NCBI Taxonomy" id="1008807"/>
    <lineage>
        <taxon>Eukaryota</taxon>
        <taxon>Discoba</taxon>
        <taxon>Heterolobosea</taxon>
        <taxon>Tetramitia</taxon>
        <taxon>Eutetramitia</taxon>
        <taxon>Acrasidae</taxon>
        <taxon>Acrasis</taxon>
    </lineage>
</organism>
<sequence>MLDLAEDYNAGLQPNPYNFKKSRHLSSNNLAEIDEDFHDYKKLFTGNRDFVARKTKEDPEYFTRLVNTQTPKYVLIGCSDSRVPPDQLTNTNPGEIFIHRNVANLVVNTDNNIMSVLQYAIEVLKVKHVIVMGHYGCGGVKASMEHQPHGLIDKWLRNIKDVQRLHWDELNSIDDPEQRWRRLVELNVREQALNVCKTRIVQQAWEKGFNVHVHAWVYELATGHIKDLEILEKDWLDIKPIYELDCTEE</sequence>
<keyword evidence="12" id="KW-1185">Reference proteome</keyword>
<dbReference type="AlphaFoldDB" id="A0AAW2ZFI9"/>
<evidence type="ECO:0000256" key="5">
    <source>
        <dbReference type="ARBA" id="ARBA00022833"/>
    </source>
</evidence>
<feature type="binding site" evidence="9">
    <location>
        <position position="78"/>
    </location>
    <ligand>
        <name>Zn(2+)</name>
        <dbReference type="ChEBI" id="CHEBI:29105"/>
    </ligand>
</feature>
<dbReference type="InterPro" id="IPR001765">
    <property type="entry name" value="Carbonic_anhydrase"/>
</dbReference>
<dbReference type="FunFam" id="3.40.1050.10:FF:000001">
    <property type="entry name" value="Carbonic anhydrase"/>
    <property type="match status" value="1"/>
</dbReference>
<evidence type="ECO:0000256" key="10">
    <source>
        <dbReference type="RuleBase" id="RU003956"/>
    </source>
</evidence>
<dbReference type="EC" id="4.2.1.1" evidence="2 10"/>
<dbReference type="SUPFAM" id="SSF53056">
    <property type="entry name" value="beta-carbonic anhydrase, cab"/>
    <property type="match status" value="1"/>
</dbReference>
<dbReference type="EMBL" id="JAOPGA020001408">
    <property type="protein sequence ID" value="KAL0488128.1"/>
    <property type="molecule type" value="Genomic_DNA"/>
</dbReference>
<evidence type="ECO:0000256" key="9">
    <source>
        <dbReference type="PIRSR" id="PIRSR601765-1"/>
    </source>
</evidence>
<evidence type="ECO:0000256" key="1">
    <source>
        <dbReference type="ARBA" id="ARBA00006217"/>
    </source>
</evidence>
<feature type="binding site" evidence="9">
    <location>
        <position position="137"/>
    </location>
    <ligand>
        <name>Zn(2+)</name>
        <dbReference type="ChEBI" id="CHEBI:29105"/>
    </ligand>
</feature>
<gene>
    <name evidence="11" type="ORF">AKO1_008971</name>
</gene>
<evidence type="ECO:0000256" key="3">
    <source>
        <dbReference type="ARBA" id="ARBA00014628"/>
    </source>
</evidence>
<comment type="catalytic activity">
    <reaction evidence="8 10">
        <text>hydrogencarbonate + H(+) = CO2 + H2O</text>
        <dbReference type="Rhea" id="RHEA:10748"/>
        <dbReference type="ChEBI" id="CHEBI:15377"/>
        <dbReference type="ChEBI" id="CHEBI:15378"/>
        <dbReference type="ChEBI" id="CHEBI:16526"/>
        <dbReference type="ChEBI" id="CHEBI:17544"/>
        <dbReference type="EC" id="4.2.1.1"/>
    </reaction>
</comment>
<dbReference type="PANTHER" id="PTHR11002:SF76">
    <property type="entry name" value="CARBONIC ANHYDRASE"/>
    <property type="match status" value="1"/>
</dbReference>
<dbReference type="GO" id="GO:0008270">
    <property type="term" value="F:zinc ion binding"/>
    <property type="evidence" value="ECO:0007669"/>
    <property type="project" value="UniProtKB-UniRule"/>
</dbReference>
<evidence type="ECO:0000256" key="2">
    <source>
        <dbReference type="ARBA" id="ARBA00012925"/>
    </source>
</evidence>
<dbReference type="Gene3D" id="3.40.1050.10">
    <property type="entry name" value="Carbonic anhydrase"/>
    <property type="match status" value="1"/>
</dbReference>
<evidence type="ECO:0000256" key="8">
    <source>
        <dbReference type="ARBA" id="ARBA00048348"/>
    </source>
</evidence>
<protein>
    <recommendedName>
        <fullName evidence="3 10">Carbonic anhydrase</fullName>
        <ecNumber evidence="2 10">4.2.1.1</ecNumber>
    </recommendedName>
    <alternativeName>
        <fullName evidence="7 10">Carbonate dehydratase</fullName>
    </alternativeName>
</protein>
<evidence type="ECO:0000256" key="7">
    <source>
        <dbReference type="ARBA" id="ARBA00031969"/>
    </source>
</evidence>
<feature type="binding site" evidence="9">
    <location>
        <position position="134"/>
    </location>
    <ligand>
        <name>Zn(2+)</name>
        <dbReference type="ChEBI" id="CHEBI:29105"/>
    </ligand>
</feature>
<dbReference type="PROSITE" id="PS00705">
    <property type="entry name" value="PROK_CO2_ANHYDRASE_2"/>
    <property type="match status" value="1"/>
</dbReference>